<dbReference type="Gene3D" id="3.40.50.1820">
    <property type="entry name" value="alpha/beta hydrolase"/>
    <property type="match status" value="1"/>
</dbReference>
<dbReference type="AlphaFoldDB" id="A0A1F7FAT3"/>
<dbReference type="SUPFAM" id="SSF53474">
    <property type="entry name" value="alpha/beta-Hydrolases"/>
    <property type="match status" value="1"/>
</dbReference>
<feature type="domain" description="Secretion system C-terminal sorting" evidence="4">
    <location>
        <begin position="468"/>
        <end position="553"/>
    </location>
</feature>
<evidence type="ECO:0008006" key="7">
    <source>
        <dbReference type="Google" id="ProtNLM"/>
    </source>
</evidence>
<dbReference type="GO" id="GO:0008236">
    <property type="term" value="F:serine-type peptidase activity"/>
    <property type="evidence" value="ECO:0007669"/>
    <property type="project" value="InterPro"/>
</dbReference>
<reference evidence="5 6" key="1">
    <citation type="journal article" date="2016" name="Nat. Commun.">
        <title>Thousands of microbial genomes shed light on interconnected biogeochemical processes in an aquifer system.</title>
        <authorList>
            <person name="Anantharaman K."/>
            <person name="Brown C.T."/>
            <person name="Hug L.A."/>
            <person name="Sharon I."/>
            <person name="Castelle C.J."/>
            <person name="Probst A.J."/>
            <person name="Thomas B.C."/>
            <person name="Singh A."/>
            <person name="Wilkins M.J."/>
            <person name="Karaoz U."/>
            <person name="Brodie E.L."/>
            <person name="Williams K.H."/>
            <person name="Hubbard S.S."/>
            <person name="Banfield J.F."/>
        </authorList>
    </citation>
    <scope>NUCLEOTIDE SEQUENCE [LARGE SCALE GENOMIC DNA]</scope>
</reference>
<gene>
    <name evidence="5" type="ORF">A2519_02175</name>
</gene>
<dbReference type="Pfam" id="PF00326">
    <property type="entry name" value="Peptidase_S9"/>
    <property type="match status" value="1"/>
</dbReference>
<protein>
    <recommendedName>
        <fullName evidence="7">Secretion system C-terminal sorting domain-containing protein</fullName>
    </recommendedName>
</protein>
<comment type="caution">
    <text evidence="5">The sequence shown here is derived from an EMBL/GenBank/DDBJ whole genome shotgun (WGS) entry which is preliminary data.</text>
</comment>
<dbReference type="PANTHER" id="PTHR43037">
    <property type="entry name" value="UNNAMED PRODUCT-RELATED"/>
    <property type="match status" value="1"/>
</dbReference>
<dbReference type="InterPro" id="IPR050955">
    <property type="entry name" value="Plant_Biomass_Hydrol_Est"/>
</dbReference>
<sequence>MKFIVTNLLLLCLLAAVSYSRNIIEVAGGGSMSIVEKITVNRSVTTYSGSSTSTGTLECAFFRYTAPRQNLPLLVMCIEWGGTIDQTEGFRNYENEGNDPWITLVIMPSGQTSNWYWGNKWTDGNGKKWTVPWTHKGVIDVINQVKYGNLVDSVFPGCTIDTNRIYAYGHSIGGTAVNQLCTKHPEIFAAYYGHAGWTRYYGVDNNFFSDDRGCLAFASMIGGIDTYTPTRHCEADSNVWIQGNADQTYLPLSATEYHAFLYTDLGWYFGKTGNDWNYRDPSFPTPFCFFANGNVDDPNHQGDNLQPSMELSKRGYQYQRISGGHSEGGGLIMWRYMRNFRKNVSYPAFTNRNYGLQDFSATGKFNDLSVHGWDPDSITDEANHYHIKLTGTGTSDVTLRRLQNLVHTPGTTYDVTINNSPAAQVTADQWGLITIPSVADAASIDLVVNANVKKKVAGGLADAALEVNPNPFNPSAKIVISSLYFTSESRRAGEAGGENAKIDIYNAHGKLVQKLAVASCQLPTGIVWNASTLPSGIYLVQLKTRNAMVNKKVCLLK</sequence>
<keyword evidence="1 2" id="KW-0732">Signal</keyword>
<evidence type="ECO:0000313" key="5">
    <source>
        <dbReference type="EMBL" id="OGK03775.1"/>
    </source>
</evidence>
<dbReference type="InterPro" id="IPR001375">
    <property type="entry name" value="Peptidase_S9_cat"/>
</dbReference>
<feature type="domain" description="Peptidase S9 prolyl oligopeptidase catalytic" evidence="3">
    <location>
        <begin position="157"/>
        <end position="201"/>
    </location>
</feature>
<proteinExistence type="predicted"/>
<feature type="signal peptide" evidence="2">
    <location>
        <begin position="1"/>
        <end position="20"/>
    </location>
</feature>
<dbReference type="PANTHER" id="PTHR43037:SF4">
    <property type="entry name" value="PEPTIDASE S9 PROLYL OLIGOPEPTIDASE CATALYTIC DOMAIN-CONTAINING PROTEIN"/>
    <property type="match status" value="1"/>
</dbReference>
<evidence type="ECO:0000313" key="6">
    <source>
        <dbReference type="Proteomes" id="UP000179243"/>
    </source>
</evidence>
<accession>A0A1F7FAT3</accession>
<evidence type="ECO:0000259" key="3">
    <source>
        <dbReference type="Pfam" id="PF00326"/>
    </source>
</evidence>
<evidence type="ECO:0000259" key="4">
    <source>
        <dbReference type="Pfam" id="PF18962"/>
    </source>
</evidence>
<name>A0A1F7FAT3_UNCRA</name>
<evidence type="ECO:0000256" key="2">
    <source>
        <dbReference type="SAM" id="SignalP"/>
    </source>
</evidence>
<feature type="chain" id="PRO_5009528562" description="Secretion system C-terminal sorting domain-containing protein" evidence="2">
    <location>
        <begin position="21"/>
        <end position="557"/>
    </location>
</feature>
<dbReference type="GO" id="GO:0006508">
    <property type="term" value="P:proteolysis"/>
    <property type="evidence" value="ECO:0007669"/>
    <property type="project" value="InterPro"/>
</dbReference>
<dbReference type="InterPro" id="IPR029058">
    <property type="entry name" value="AB_hydrolase_fold"/>
</dbReference>
<dbReference type="InterPro" id="IPR026444">
    <property type="entry name" value="Secre_tail"/>
</dbReference>
<organism evidence="5 6">
    <name type="scientific">Candidatus Raymondbacteria bacterium RIFOXYD12_FULL_49_13</name>
    <dbReference type="NCBI Taxonomy" id="1817890"/>
    <lineage>
        <taxon>Bacteria</taxon>
        <taxon>Raymondiibacteriota</taxon>
    </lineage>
</organism>
<dbReference type="EMBL" id="MFYX01000083">
    <property type="protein sequence ID" value="OGK03775.1"/>
    <property type="molecule type" value="Genomic_DNA"/>
</dbReference>
<dbReference type="Pfam" id="PF18962">
    <property type="entry name" value="Por_Secre_tail"/>
    <property type="match status" value="1"/>
</dbReference>
<evidence type="ECO:0000256" key="1">
    <source>
        <dbReference type="ARBA" id="ARBA00022729"/>
    </source>
</evidence>
<dbReference type="Proteomes" id="UP000179243">
    <property type="component" value="Unassembled WGS sequence"/>
</dbReference>
<dbReference type="NCBIfam" id="TIGR04183">
    <property type="entry name" value="Por_Secre_tail"/>
    <property type="match status" value="1"/>
</dbReference>